<accession>A0A8D2L749</accession>
<evidence type="ECO:0000256" key="3">
    <source>
        <dbReference type="SAM" id="MobiDB-lite"/>
    </source>
</evidence>
<reference evidence="5" key="1">
    <citation type="submission" date="2025-08" db="UniProtKB">
        <authorList>
            <consortium name="Ensembl"/>
        </authorList>
    </citation>
    <scope>IDENTIFICATION</scope>
</reference>
<dbReference type="CDD" id="cd06768">
    <property type="entry name" value="PDZ_NHERF-like"/>
    <property type="match status" value="4"/>
</dbReference>
<sequence>MLTEMASLQPRECKLTKKEKESYGFCLRIEKFKSGHLIRNVEKGGPAEKAGLKDGDRVLRVNGIFVDNEEHAKVTELIRKCVDSVVFLVLDENSYENAQKEGVCFEELGQKLPTQQQAEHHLPVANGPSVPIPQLRLCYLVKEKNSYGFSLKTIAGQTGLFLVDLVPQGPAVKAGVQPNDRLIEVNGENVENDTHEEVVEKVKRSGNQVVFLLSNKESDHYYNRLNMELTRGLASLELLPHKPRSLEIKKGNNGYGFYLRMEQNGKGHLIKDVESGSPAAKVGLKDNDILVAVNEESVETLEHDAVVEKIRQSGQSTTLLVVDEETDAMYKMNRRKQYVEPFIQLLSPAPKKSPAKISPCVYCHKKPVQSPPEVPLATHHNEEENHKPRLCKLEKGPNGFGFRLNAIKDVPGQFIKQVEKDGAGDTAGLHVDDILIEVNGVNVEKEDYENVVARIHDSGKKLTLLVCDKKAYQYFKSQKIPITTSMADALDESKDPPAYTEIQAAEQPEPQERASSSSSSDSDDDTQL</sequence>
<dbReference type="SMART" id="SM00228">
    <property type="entry name" value="PDZ"/>
    <property type="match status" value="4"/>
</dbReference>
<dbReference type="InterPro" id="IPR036034">
    <property type="entry name" value="PDZ_sf"/>
</dbReference>
<proteinExistence type="inferred from homology"/>
<dbReference type="GO" id="GO:0043495">
    <property type="term" value="F:protein-membrane adaptor activity"/>
    <property type="evidence" value="ECO:0007669"/>
    <property type="project" value="TreeGrafter"/>
</dbReference>
<evidence type="ECO:0000256" key="1">
    <source>
        <dbReference type="ARBA" id="ARBA00022737"/>
    </source>
</evidence>
<organism evidence="5 6">
    <name type="scientific">Varanus komodoensis</name>
    <name type="common">Komodo dragon</name>
    <dbReference type="NCBI Taxonomy" id="61221"/>
    <lineage>
        <taxon>Eukaryota</taxon>
        <taxon>Metazoa</taxon>
        <taxon>Chordata</taxon>
        <taxon>Craniata</taxon>
        <taxon>Vertebrata</taxon>
        <taxon>Euteleostomi</taxon>
        <taxon>Lepidosauria</taxon>
        <taxon>Squamata</taxon>
        <taxon>Bifurcata</taxon>
        <taxon>Unidentata</taxon>
        <taxon>Episquamata</taxon>
        <taxon>Toxicofera</taxon>
        <taxon>Anguimorpha</taxon>
        <taxon>Paleoanguimorpha</taxon>
        <taxon>Varanoidea</taxon>
        <taxon>Varanidae</taxon>
        <taxon>Varanus</taxon>
    </lineage>
</organism>
<gene>
    <name evidence="5" type="primary">PDZK1</name>
</gene>
<dbReference type="PROSITE" id="PS50106">
    <property type="entry name" value="PDZ"/>
    <property type="match status" value="4"/>
</dbReference>
<evidence type="ECO:0000313" key="6">
    <source>
        <dbReference type="Proteomes" id="UP000694545"/>
    </source>
</evidence>
<feature type="domain" description="PDZ" evidence="4">
    <location>
        <begin position="137"/>
        <end position="217"/>
    </location>
</feature>
<dbReference type="InterPro" id="IPR051067">
    <property type="entry name" value="NHER"/>
</dbReference>
<reference evidence="5" key="2">
    <citation type="submission" date="2025-09" db="UniProtKB">
        <authorList>
            <consortium name="Ensembl"/>
        </authorList>
    </citation>
    <scope>IDENTIFICATION</scope>
</reference>
<dbReference type="Ensembl" id="ENSVKKT00000018103.1">
    <property type="protein sequence ID" value="ENSVKKP00000017664.1"/>
    <property type="gene ID" value="ENSVKKG00000011199.1"/>
</dbReference>
<evidence type="ECO:0000256" key="2">
    <source>
        <dbReference type="ARBA" id="ARBA00038110"/>
    </source>
</evidence>
<evidence type="ECO:0000313" key="5">
    <source>
        <dbReference type="Ensembl" id="ENSVKKP00000017664.1"/>
    </source>
</evidence>
<evidence type="ECO:0000259" key="4">
    <source>
        <dbReference type="PROSITE" id="PS50106"/>
    </source>
</evidence>
<dbReference type="InterPro" id="IPR001478">
    <property type="entry name" value="PDZ"/>
</dbReference>
<dbReference type="OMA" id="ISPCLYY"/>
<feature type="region of interest" description="Disordered" evidence="3">
    <location>
        <begin position="488"/>
        <end position="528"/>
    </location>
</feature>
<keyword evidence="6" id="KW-1185">Reference proteome</keyword>
<protein>
    <submittedName>
        <fullName evidence="5">PDZ domain containing 1</fullName>
    </submittedName>
</protein>
<dbReference type="Pfam" id="PF00595">
    <property type="entry name" value="PDZ"/>
    <property type="match status" value="4"/>
</dbReference>
<name>A0A8D2L749_VARKO</name>
<dbReference type="PANTHER" id="PTHR14191:SF6">
    <property type="entry name" value="NA(+)_H(+) EXCHANGE REGULATORY COFACTOR NHE-RF3-RELATED"/>
    <property type="match status" value="1"/>
</dbReference>
<feature type="domain" description="PDZ" evidence="4">
    <location>
        <begin position="12"/>
        <end position="93"/>
    </location>
</feature>
<feature type="domain" description="PDZ" evidence="4">
    <location>
        <begin position="390"/>
        <end position="470"/>
    </location>
</feature>
<keyword evidence="1" id="KW-0677">Repeat</keyword>
<dbReference type="Gene3D" id="2.30.42.10">
    <property type="match status" value="4"/>
</dbReference>
<dbReference type="GO" id="GO:0072659">
    <property type="term" value="P:protein localization to plasma membrane"/>
    <property type="evidence" value="ECO:0007669"/>
    <property type="project" value="TreeGrafter"/>
</dbReference>
<feature type="domain" description="PDZ" evidence="4">
    <location>
        <begin position="245"/>
        <end position="325"/>
    </location>
</feature>
<dbReference type="SUPFAM" id="SSF50156">
    <property type="entry name" value="PDZ domain-like"/>
    <property type="match status" value="4"/>
</dbReference>
<comment type="similarity">
    <text evidence="2">Belongs to the NHER family.</text>
</comment>
<dbReference type="Proteomes" id="UP000694545">
    <property type="component" value="Unplaced"/>
</dbReference>
<dbReference type="GO" id="GO:0005102">
    <property type="term" value="F:signaling receptor binding"/>
    <property type="evidence" value="ECO:0007669"/>
    <property type="project" value="TreeGrafter"/>
</dbReference>
<dbReference type="PANTHER" id="PTHR14191">
    <property type="entry name" value="PDZ DOMAIN CONTAINING PROTEIN"/>
    <property type="match status" value="1"/>
</dbReference>
<dbReference type="AlphaFoldDB" id="A0A8D2L749"/>
<dbReference type="GO" id="GO:0016324">
    <property type="term" value="C:apical plasma membrane"/>
    <property type="evidence" value="ECO:0007669"/>
    <property type="project" value="TreeGrafter"/>
</dbReference>